<feature type="domain" description="DUF1468" evidence="2">
    <location>
        <begin position="13"/>
        <end position="159"/>
    </location>
</feature>
<feature type="transmembrane region" description="Helical" evidence="1">
    <location>
        <begin position="44"/>
        <end position="63"/>
    </location>
</feature>
<dbReference type="Pfam" id="PF07331">
    <property type="entry name" value="TctB"/>
    <property type="match status" value="1"/>
</dbReference>
<dbReference type="EMBL" id="RZHF01000008">
    <property type="protein sequence ID" value="RUR32707.1"/>
    <property type="molecule type" value="Genomic_DNA"/>
</dbReference>
<keyword evidence="1" id="KW-1133">Transmembrane helix</keyword>
<evidence type="ECO:0000313" key="3">
    <source>
        <dbReference type="EMBL" id="RUR32707.1"/>
    </source>
</evidence>
<reference evidence="3 4" key="1">
    <citation type="submission" date="2018-12" db="EMBL/GenBank/DDBJ databases">
        <title>three novel Halomonas strain isolated from plants.</title>
        <authorList>
            <person name="Sun C."/>
        </authorList>
    </citation>
    <scope>NUCLEOTIDE SEQUENCE [LARGE SCALE GENOMIC DNA]</scope>
    <source>
        <strain evidence="3 4">JCM 18142</strain>
    </source>
</reference>
<evidence type="ECO:0000259" key="2">
    <source>
        <dbReference type="Pfam" id="PF07331"/>
    </source>
</evidence>
<dbReference type="OrthoDB" id="7854646at2"/>
<dbReference type="AlphaFoldDB" id="A0A3S0W637"/>
<protein>
    <submittedName>
        <fullName evidence="3">Tripartite tricarboxylate transporter TctB family protein</fullName>
    </submittedName>
</protein>
<comment type="caution">
    <text evidence="3">The sequence shown here is derived from an EMBL/GenBank/DDBJ whole genome shotgun (WGS) entry which is preliminary data.</text>
</comment>
<proteinExistence type="predicted"/>
<feature type="transmembrane region" description="Helical" evidence="1">
    <location>
        <begin position="12"/>
        <end position="32"/>
    </location>
</feature>
<keyword evidence="4" id="KW-1185">Reference proteome</keyword>
<feature type="transmembrane region" description="Helical" evidence="1">
    <location>
        <begin position="132"/>
        <end position="150"/>
    </location>
</feature>
<dbReference type="RefSeq" id="WP_127061114.1">
    <property type="nucleotide sequence ID" value="NZ_RZHF01000008.1"/>
</dbReference>
<gene>
    <name evidence="3" type="ORF">ELY38_07810</name>
</gene>
<feature type="transmembrane region" description="Helical" evidence="1">
    <location>
        <begin position="90"/>
        <end position="112"/>
    </location>
</feature>
<evidence type="ECO:0000313" key="4">
    <source>
        <dbReference type="Proteomes" id="UP000287023"/>
    </source>
</evidence>
<keyword evidence="1" id="KW-0472">Membrane</keyword>
<dbReference type="InterPro" id="IPR009936">
    <property type="entry name" value="DUF1468"/>
</dbReference>
<name>A0A3S0W637_9GAMM</name>
<accession>A0A3S0W637</accession>
<evidence type="ECO:0000256" key="1">
    <source>
        <dbReference type="SAM" id="Phobius"/>
    </source>
</evidence>
<dbReference type="Proteomes" id="UP000287023">
    <property type="component" value="Unassembled WGS sequence"/>
</dbReference>
<keyword evidence="1" id="KW-0812">Transmembrane</keyword>
<organism evidence="3 4">
    <name type="scientific">Vreelandella nanhaiensis</name>
    <dbReference type="NCBI Taxonomy" id="1258546"/>
    <lineage>
        <taxon>Bacteria</taxon>
        <taxon>Pseudomonadati</taxon>
        <taxon>Pseudomonadota</taxon>
        <taxon>Gammaproteobacteria</taxon>
        <taxon>Oceanospirillales</taxon>
        <taxon>Halomonadaceae</taxon>
        <taxon>Vreelandella</taxon>
    </lineage>
</organism>
<sequence length="163" mass="18452">MSFIPVTRTKRLVFPLFLLAFSLIYLISSISLGAPLNNGRLTPSFFPLLLGGISTAFTLMLLIRTVRQERNEEVRDSPQKEPGTRSIDKFLPLLVIAATVFYTILFPIIGYFLSSLPYVFSIIIIFSDLNKLATKFLLTIAVVFLGYLLFEQVFRVRLPALWG</sequence>